<feature type="chain" id="PRO_5043943620" evidence="7">
    <location>
        <begin position="24"/>
        <end position="454"/>
    </location>
</feature>
<keyword evidence="3 6" id="KW-1133">Transmembrane helix</keyword>
<sequence>MNFEKALRVVGLLASFWSTPVITWEPVQRDVVGDKTYDNVFSVYGAFEDFAQSAAVVIRHLGWTKIAFLYEDSPLCNQLMDQLAREMLDRDLATEALKVILVKGNTAGLARHLKQIKVLTRTVVTCSRQYILMDILAEAEKVGMTNGYYAFLHLDFNVRALTTGSRSDGQRSPLDVVLQLGQFHTTSDRRVEEEKQKEGERKNETSVVKEILLTSDEQTSALDSQHTLASYLHDAIVVATVASQEGRKSCSPETLSIGQPYKLKTGKIEFDEQGIRKALFSLVQPFGAVEMVTVAEISSNQNATWIRQIVWPGGHVPKSEITCQGNGTCIDVQGIIAGVTIGVFVLILLLTLIGYFYRKHRRRLAAAKKDWLVDDRDVKRRRAKLPISNGFTSGPGSNMETVKRLVRMRIPNSTPAPNELQNKNKPELEVESKFQDEGRVPQEPSWQNDRDIFT</sequence>
<dbReference type="GO" id="GO:0007165">
    <property type="term" value="P:signal transduction"/>
    <property type="evidence" value="ECO:0007669"/>
    <property type="project" value="TreeGrafter"/>
</dbReference>
<dbReference type="InterPro" id="IPR028082">
    <property type="entry name" value="Peripla_BP_I"/>
</dbReference>
<dbReference type="InterPro" id="IPR001828">
    <property type="entry name" value="ANF_lig-bd_rcpt"/>
</dbReference>
<feature type="compositionally biased region" description="Basic and acidic residues" evidence="5">
    <location>
        <begin position="422"/>
        <end position="440"/>
    </location>
</feature>
<evidence type="ECO:0000256" key="3">
    <source>
        <dbReference type="ARBA" id="ARBA00022989"/>
    </source>
</evidence>
<evidence type="ECO:0000313" key="10">
    <source>
        <dbReference type="Proteomes" id="UP000762676"/>
    </source>
</evidence>
<keyword evidence="4 6" id="KW-0472">Membrane</keyword>
<feature type="transmembrane region" description="Helical" evidence="6">
    <location>
        <begin position="335"/>
        <end position="357"/>
    </location>
</feature>
<dbReference type="GO" id="GO:0016020">
    <property type="term" value="C:membrane"/>
    <property type="evidence" value="ECO:0007669"/>
    <property type="project" value="UniProtKB-SubCell"/>
</dbReference>
<gene>
    <name evidence="9" type="ORF">ElyMa_006203000</name>
</gene>
<keyword evidence="7" id="KW-0732">Signal</keyword>
<feature type="region of interest" description="Disordered" evidence="5">
    <location>
        <begin position="411"/>
        <end position="454"/>
    </location>
</feature>
<proteinExistence type="predicted"/>
<dbReference type="GO" id="GO:0038023">
    <property type="term" value="F:signaling receptor activity"/>
    <property type="evidence" value="ECO:0007669"/>
    <property type="project" value="TreeGrafter"/>
</dbReference>
<comment type="caution">
    <text evidence="9">The sequence shown here is derived from an EMBL/GenBank/DDBJ whole genome shotgun (WGS) entry which is preliminary data.</text>
</comment>
<evidence type="ECO:0000256" key="1">
    <source>
        <dbReference type="ARBA" id="ARBA00004370"/>
    </source>
</evidence>
<reference evidence="9 10" key="1">
    <citation type="journal article" date="2021" name="Elife">
        <title>Chloroplast acquisition without the gene transfer in kleptoplastic sea slugs, Plakobranchus ocellatus.</title>
        <authorList>
            <person name="Maeda T."/>
            <person name="Takahashi S."/>
            <person name="Yoshida T."/>
            <person name="Shimamura S."/>
            <person name="Takaki Y."/>
            <person name="Nagai Y."/>
            <person name="Toyoda A."/>
            <person name="Suzuki Y."/>
            <person name="Arimoto A."/>
            <person name="Ishii H."/>
            <person name="Satoh N."/>
            <person name="Nishiyama T."/>
            <person name="Hasebe M."/>
            <person name="Maruyama T."/>
            <person name="Minagawa J."/>
            <person name="Obokata J."/>
            <person name="Shigenobu S."/>
        </authorList>
    </citation>
    <scope>NUCLEOTIDE SEQUENCE [LARGE SCALE GENOMIC DNA]</scope>
</reference>
<dbReference type="EMBL" id="BMAT01012443">
    <property type="protein sequence ID" value="GFR92528.1"/>
    <property type="molecule type" value="Genomic_DNA"/>
</dbReference>
<keyword evidence="2 6" id="KW-0812">Transmembrane</keyword>
<dbReference type="GO" id="GO:0017046">
    <property type="term" value="F:peptide hormone binding"/>
    <property type="evidence" value="ECO:0007669"/>
    <property type="project" value="TreeGrafter"/>
</dbReference>
<protein>
    <submittedName>
        <fullName evidence="9">Guanylate cyclase</fullName>
    </submittedName>
</protein>
<dbReference type="Pfam" id="PF01094">
    <property type="entry name" value="ANF_receptor"/>
    <property type="match status" value="1"/>
</dbReference>
<dbReference type="SUPFAM" id="SSF53822">
    <property type="entry name" value="Periplasmic binding protein-like I"/>
    <property type="match status" value="1"/>
</dbReference>
<evidence type="ECO:0000256" key="4">
    <source>
        <dbReference type="ARBA" id="ARBA00023136"/>
    </source>
</evidence>
<dbReference type="AlphaFoldDB" id="A0AAV4H2W9"/>
<feature type="domain" description="Receptor ligand binding region" evidence="8">
    <location>
        <begin position="6"/>
        <end position="168"/>
    </location>
</feature>
<dbReference type="PANTHER" id="PTHR44755:SF8">
    <property type="entry name" value="RECEPTOR LIGAND BINDING REGION DOMAIN-CONTAINING PROTEIN"/>
    <property type="match status" value="1"/>
</dbReference>
<evidence type="ECO:0000256" key="2">
    <source>
        <dbReference type="ARBA" id="ARBA00022692"/>
    </source>
</evidence>
<comment type="subcellular location">
    <subcellularLocation>
        <location evidence="1">Membrane</location>
    </subcellularLocation>
</comment>
<feature type="signal peptide" evidence="7">
    <location>
        <begin position="1"/>
        <end position="23"/>
    </location>
</feature>
<dbReference type="PANTHER" id="PTHR44755">
    <property type="entry name" value="NATRIURETIC PEPTIDE RECEPTOR 3-RELATED"/>
    <property type="match status" value="1"/>
</dbReference>
<name>A0AAV4H2W9_9GAST</name>
<keyword evidence="10" id="KW-1185">Reference proteome</keyword>
<feature type="compositionally biased region" description="Polar residues" evidence="5">
    <location>
        <begin position="411"/>
        <end position="421"/>
    </location>
</feature>
<evidence type="ECO:0000313" key="9">
    <source>
        <dbReference type="EMBL" id="GFR92528.1"/>
    </source>
</evidence>
<dbReference type="Gene3D" id="3.40.50.2300">
    <property type="match status" value="2"/>
</dbReference>
<evidence type="ECO:0000256" key="6">
    <source>
        <dbReference type="SAM" id="Phobius"/>
    </source>
</evidence>
<evidence type="ECO:0000259" key="8">
    <source>
        <dbReference type="Pfam" id="PF01094"/>
    </source>
</evidence>
<dbReference type="InterPro" id="IPR052612">
    <property type="entry name" value="ANP_Clearance_Receptor"/>
</dbReference>
<dbReference type="Proteomes" id="UP000762676">
    <property type="component" value="Unassembled WGS sequence"/>
</dbReference>
<evidence type="ECO:0000256" key="5">
    <source>
        <dbReference type="SAM" id="MobiDB-lite"/>
    </source>
</evidence>
<accession>A0AAV4H2W9</accession>
<evidence type="ECO:0000256" key="7">
    <source>
        <dbReference type="SAM" id="SignalP"/>
    </source>
</evidence>
<organism evidence="9 10">
    <name type="scientific">Elysia marginata</name>
    <dbReference type="NCBI Taxonomy" id="1093978"/>
    <lineage>
        <taxon>Eukaryota</taxon>
        <taxon>Metazoa</taxon>
        <taxon>Spiralia</taxon>
        <taxon>Lophotrochozoa</taxon>
        <taxon>Mollusca</taxon>
        <taxon>Gastropoda</taxon>
        <taxon>Heterobranchia</taxon>
        <taxon>Euthyneura</taxon>
        <taxon>Panpulmonata</taxon>
        <taxon>Sacoglossa</taxon>
        <taxon>Placobranchoidea</taxon>
        <taxon>Plakobranchidae</taxon>
        <taxon>Elysia</taxon>
    </lineage>
</organism>